<accession>A0A2U8FX41</accession>
<dbReference type="KEGG" id="aon:DEH84_16315"/>
<dbReference type="AlphaFoldDB" id="A0A2U8FX41"/>
<dbReference type="InterPro" id="IPR011335">
    <property type="entry name" value="Restrct_endonuc-II-like"/>
</dbReference>
<evidence type="ECO:0000313" key="2">
    <source>
        <dbReference type="Proteomes" id="UP000244892"/>
    </source>
</evidence>
<dbReference type="RefSeq" id="WP_109037849.1">
    <property type="nucleotide sequence ID" value="NZ_CP029210.1"/>
</dbReference>
<sequence>MPPNFPDRLSANSIAVQAGYSVPYLHLLNEEDGPRSRSSSEPTAYTRRKLNQVARAIRLGHGQGRGDSYQPWIRIRKNFSSPTSHQVFDSVGIQARNHHFLSKLEFHTALLISYLGATELRECLPLWPFEHPHPDAGLDSEWVERQDSVPGLLEIASNAGIDHGTYAGTTVPYIASIDLMFRLQQGPRWRLLGISCKPKDVTEKSARAQERIELDRLYCSAVGAHHVHEDGASLNTELIQQLIVMRPAVTFMRLNRQTARFHDFLGSFNELADVCPLADAALAAGRKVGVGQEESFAFFRLGAWLHLIDIDLSQRVQMRKPIKRGGTSVIEWLRSRYWGVNHD</sequence>
<gene>
    <name evidence="1" type="ORF">DEH84_16315</name>
</gene>
<dbReference type="CDD" id="cd22362">
    <property type="entry name" value="TnsA_endonuclease-like"/>
    <property type="match status" value="1"/>
</dbReference>
<proteinExistence type="predicted"/>
<dbReference type="Gene3D" id="3.40.1350.10">
    <property type="match status" value="1"/>
</dbReference>
<reference evidence="1 2" key="1">
    <citation type="submission" date="2018-05" db="EMBL/GenBank/DDBJ databases">
        <title>complete genome sequence of Aquabacterium olei NBRC 110486.</title>
        <authorList>
            <person name="Tang B."/>
            <person name="Chang J."/>
            <person name="Zhang L."/>
            <person name="Yang H."/>
        </authorList>
    </citation>
    <scope>NUCLEOTIDE SEQUENCE [LARGE SCALE GENOMIC DNA]</scope>
    <source>
        <strain evidence="1 2">NBRC 110486</strain>
    </source>
</reference>
<evidence type="ECO:0000313" key="1">
    <source>
        <dbReference type="EMBL" id="AWI54806.1"/>
    </source>
</evidence>
<name>A0A2U8FX41_9BURK</name>
<dbReference type="GO" id="GO:0003676">
    <property type="term" value="F:nucleic acid binding"/>
    <property type="evidence" value="ECO:0007669"/>
    <property type="project" value="InterPro"/>
</dbReference>
<dbReference type="OrthoDB" id="5291587at2"/>
<dbReference type="SUPFAM" id="SSF52980">
    <property type="entry name" value="Restriction endonuclease-like"/>
    <property type="match status" value="1"/>
</dbReference>
<evidence type="ECO:0008006" key="3">
    <source>
        <dbReference type="Google" id="ProtNLM"/>
    </source>
</evidence>
<keyword evidence="2" id="KW-1185">Reference proteome</keyword>
<organism evidence="1 2">
    <name type="scientific">Aquabacterium olei</name>
    <dbReference type="NCBI Taxonomy" id="1296669"/>
    <lineage>
        <taxon>Bacteria</taxon>
        <taxon>Pseudomonadati</taxon>
        <taxon>Pseudomonadota</taxon>
        <taxon>Betaproteobacteria</taxon>
        <taxon>Burkholderiales</taxon>
        <taxon>Aquabacterium</taxon>
    </lineage>
</organism>
<dbReference type="EMBL" id="CP029210">
    <property type="protein sequence ID" value="AWI54806.1"/>
    <property type="molecule type" value="Genomic_DNA"/>
</dbReference>
<dbReference type="InterPro" id="IPR011856">
    <property type="entry name" value="tRNA_endonuc-like_dom_sf"/>
</dbReference>
<dbReference type="Proteomes" id="UP000244892">
    <property type="component" value="Chromosome"/>
</dbReference>
<protein>
    <recommendedName>
        <fullName evidence="3">TnsA endonuclease N-terminal domain-containing protein</fullName>
    </recommendedName>
</protein>